<feature type="region of interest" description="Disordered" evidence="1">
    <location>
        <begin position="27"/>
        <end position="59"/>
    </location>
</feature>
<feature type="chain" id="PRO_5038839382" evidence="2">
    <location>
        <begin position="26"/>
        <end position="206"/>
    </location>
</feature>
<dbReference type="PROSITE" id="PS51257">
    <property type="entry name" value="PROKAR_LIPOPROTEIN"/>
    <property type="match status" value="1"/>
</dbReference>
<comment type="caution">
    <text evidence="3">The sequence shown here is derived from an EMBL/GenBank/DDBJ whole genome shotgun (WGS) entry which is preliminary data.</text>
</comment>
<proteinExistence type="predicted"/>
<protein>
    <submittedName>
        <fullName evidence="3">Uncharacterized protein</fullName>
    </submittedName>
</protein>
<dbReference type="EMBL" id="POTW01000066">
    <property type="protein sequence ID" value="PZF81108.1"/>
    <property type="molecule type" value="Genomic_DNA"/>
</dbReference>
<sequence length="206" mass="22092">MATRRSSRLVIGLAVVVIAVLTACGGDDESPSAGSSLPGENSGDAESAMPGAQAVRLPDTKDPDVYAEAIAELVFGLSPADSYVRGYRDVLLGAIDPDVVGDDYDSLVEVTGQWIPDEETWDRQAEQGLRTSFEVESVVEPEQDSATPDGPQGQVARTVTGVQSIRYEDENDEQVRESEPRSVTVWVHCPADRNCSLVSVPEDVLQ</sequence>
<reference evidence="3 4" key="1">
    <citation type="submission" date="2018-01" db="EMBL/GenBank/DDBJ databases">
        <title>Draft genome sequence of Jiangella sp. GTF31.</title>
        <authorList>
            <person name="Sahin N."/>
            <person name="Ay H."/>
            <person name="Saygin H."/>
        </authorList>
    </citation>
    <scope>NUCLEOTIDE SEQUENCE [LARGE SCALE GENOMIC DNA]</scope>
    <source>
        <strain evidence="3 4">GTF31</strain>
    </source>
</reference>
<keyword evidence="4" id="KW-1185">Reference proteome</keyword>
<evidence type="ECO:0000313" key="4">
    <source>
        <dbReference type="Proteomes" id="UP000248764"/>
    </source>
</evidence>
<gene>
    <name evidence="3" type="ORF">C1I92_22670</name>
</gene>
<feature type="signal peptide" evidence="2">
    <location>
        <begin position="1"/>
        <end position="25"/>
    </location>
</feature>
<organism evidence="3 4">
    <name type="scientific">Jiangella anatolica</name>
    <dbReference type="NCBI Taxonomy" id="2670374"/>
    <lineage>
        <taxon>Bacteria</taxon>
        <taxon>Bacillati</taxon>
        <taxon>Actinomycetota</taxon>
        <taxon>Actinomycetes</taxon>
        <taxon>Jiangellales</taxon>
        <taxon>Jiangellaceae</taxon>
        <taxon>Jiangella</taxon>
    </lineage>
</organism>
<evidence type="ECO:0000256" key="1">
    <source>
        <dbReference type="SAM" id="MobiDB-lite"/>
    </source>
</evidence>
<evidence type="ECO:0000256" key="2">
    <source>
        <dbReference type="SAM" id="SignalP"/>
    </source>
</evidence>
<evidence type="ECO:0000313" key="3">
    <source>
        <dbReference type="EMBL" id="PZF81108.1"/>
    </source>
</evidence>
<name>A0A2W2BLE9_9ACTN</name>
<dbReference type="AlphaFoldDB" id="A0A2W2BLE9"/>
<keyword evidence="2" id="KW-0732">Signal</keyword>
<accession>A0A2W2BLE9</accession>
<dbReference type="Proteomes" id="UP000248764">
    <property type="component" value="Unassembled WGS sequence"/>
</dbReference>